<evidence type="ECO:0000313" key="1">
    <source>
        <dbReference type="EMBL" id="MPN23052.1"/>
    </source>
</evidence>
<name>A0A645GAP7_9ZZZZ</name>
<sequence>MCIPTVEMFCLFVGEGAALLDVSIIPYIFRLESESFSETGKLNSVKYIMICTVDNVSVEILFSVY</sequence>
<proteinExistence type="predicted"/>
<dbReference type="AlphaFoldDB" id="A0A645GAP7"/>
<accession>A0A645GAP7</accession>
<protein>
    <submittedName>
        <fullName evidence="1">Uncharacterized protein</fullName>
    </submittedName>
</protein>
<comment type="caution">
    <text evidence="1">The sequence shown here is derived from an EMBL/GenBank/DDBJ whole genome shotgun (WGS) entry which is preliminary data.</text>
</comment>
<dbReference type="EMBL" id="VSSQ01071446">
    <property type="protein sequence ID" value="MPN23052.1"/>
    <property type="molecule type" value="Genomic_DNA"/>
</dbReference>
<gene>
    <name evidence="1" type="ORF">SDC9_170437</name>
</gene>
<organism evidence="1">
    <name type="scientific">bioreactor metagenome</name>
    <dbReference type="NCBI Taxonomy" id="1076179"/>
    <lineage>
        <taxon>unclassified sequences</taxon>
        <taxon>metagenomes</taxon>
        <taxon>ecological metagenomes</taxon>
    </lineage>
</organism>
<reference evidence="1" key="1">
    <citation type="submission" date="2019-08" db="EMBL/GenBank/DDBJ databases">
        <authorList>
            <person name="Kucharzyk K."/>
            <person name="Murdoch R.W."/>
            <person name="Higgins S."/>
            <person name="Loffler F."/>
        </authorList>
    </citation>
    <scope>NUCLEOTIDE SEQUENCE</scope>
</reference>